<dbReference type="SUPFAM" id="SSF56219">
    <property type="entry name" value="DNase I-like"/>
    <property type="match status" value="1"/>
</dbReference>
<feature type="region of interest" description="Disordered" evidence="1">
    <location>
        <begin position="251"/>
        <end position="272"/>
    </location>
</feature>
<organism evidence="2 3">
    <name type="scientific">Cryptolaemus montrouzieri</name>
    <dbReference type="NCBI Taxonomy" id="559131"/>
    <lineage>
        <taxon>Eukaryota</taxon>
        <taxon>Metazoa</taxon>
        <taxon>Ecdysozoa</taxon>
        <taxon>Arthropoda</taxon>
        <taxon>Hexapoda</taxon>
        <taxon>Insecta</taxon>
        <taxon>Pterygota</taxon>
        <taxon>Neoptera</taxon>
        <taxon>Endopterygota</taxon>
        <taxon>Coleoptera</taxon>
        <taxon>Polyphaga</taxon>
        <taxon>Cucujiformia</taxon>
        <taxon>Coccinelloidea</taxon>
        <taxon>Coccinellidae</taxon>
        <taxon>Scymninae</taxon>
        <taxon>Scymnini</taxon>
        <taxon>Cryptolaemus</taxon>
    </lineage>
</organism>
<dbReference type="Proteomes" id="UP001516400">
    <property type="component" value="Unassembled WGS sequence"/>
</dbReference>
<evidence type="ECO:0000313" key="2">
    <source>
        <dbReference type="EMBL" id="KAL3271879.1"/>
    </source>
</evidence>
<gene>
    <name evidence="2" type="ORF">HHI36_022349</name>
</gene>
<reference evidence="2 3" key="1">
    <citation type="journal article" date="2021" name="BMC Biol.">
        <title>Horizontally acquired antibacterial genes associated with adaptive radiation of ladybird beetles.</title>
        <authorList>
            <person name="Li H.S."/>
            <person name="Tang X.F."/>
            <person name="Huang Y.H."/>
            <person name="Xu Z.Y."/>
            <person name="Chen M.L."/>
            <person name="Du X.Y."/>
            <person name="Qiu B.Y."/>
            <person name="Chen P.T."/>
            <person name="Zhang W."/>
            <person name="Slipinski A."/>
            <person name="Escalona H.E."/>
            <person name="Waterhouse R.M."/>
            <person name="Zwick A."/>
            <person name="Pang H."/>
        </authorList>
    </citation>
    <scope>NUCLEOTIDE SEQUENCE [LARGE SCALE GENOMIC DNA]</scope>
    <source>
        <strain evidence="2">SYSU2018</strain>
    </source>
</reference>
<proteinExistence type="predicted"/>
<keyword evidence="3" id="KW-1185">Reference proteome</keyword>
<evidence type="ECO:0000256" key="1">
    <source>
        <dbReference type="SAM" id="MobiDB-lite"/>
    </source>
</evidence>
<dbReference type="InterPro" id="IPR036691">
    <property type="entry name" value="Endo/exonu/phosph_ase_sf"/>
</dbReference>
<sequence length="272" mass="31253">MSNKMKIIQWNIRIINAIREDLTEFLSEENPDVICPNKTWLKPTQNFHLISYSIMRQDRDDGYGGVATRKDISFDKIKNLHLRILRDLNSYHPLWDKSTTNRGSKVIADFIVDNEFVDMNDGSMTLLQNPNKNVSAIDSTMVNKSTISSKINLEYEATSSVGSYQSRNLNKADWQIYYDSITKLLTNKNLNITYEELIQIINSAADEITPSKISGIVGKIGSAWYDEECKAWTKERRESIENCNTYPTQENFIQAKKNNSSNKKNTEGKETK</sequence>
<comment type="caution">
    <text evidence="2">The sequence shown here is derived from an EMBL/GenBank/DDBJ whole genome shotgun (WGS) entry which is preliminary data.</text>
</comment>
<dbReference type="AlphaFoldDB" id="A0ABD2N0T6"/>
<dbReference type="Gene3D" id="3.60.10.10">
    <property type="entry name" value="Endonuclease/exonuclease/phosphatase"/>
    <property type="match status" value="2"/>
</dbReference>
<protein>
    <recommendedName>
        <fullName evidence="4">Replication protein</fullName>
    </recommendedName>
</protein>
<name>A0ABD2N0T6_9CUCU</name>
<evidence type="ECO:0008006" key="4">
    <source>
        <dbReference type="Google" id="ProtNLM"/>
    </source>
</evidence>
<evidence type="ECO:0000313" key="3">
    <source>
        <dbReference type="Proteomes" id="UP001516400"/>
    </source>
</evidence>
<dbReference type="EMBL" id="JABFTP020000042">
    <property type="protein sequence ID" value="KAL3271879.1"/>
    <property type="molecule type" value="Genomic_DNA"/>
</dbReference>
<accession>A0ABD2N0T6</accession>